<feature type="chain" id="PRO_5045061885" evidence="1">
    <location>
        <begin position="34"/>
        <end position="263"/>
    </location>
</feature>
<dbReference type="EMBL" id="JBHRUG010000018">
    <property type="protein sequence ID" value="MFC3283769.1"/>
    <property type="molecule type" value="Genomic_DNA"/>
</dbReference>
<feature type="signal peptide" evidence="1">
    <location>
        <begin position="1"/>
        <end position="33"/>
    </location>
</feature>
<reference evidence="4" key="1">
    <citation type="journal article" date="2019" name="Int. J. Syst. Evol. Microbiol.">
        <title>The Global Catalogue of Microorganisms (GCM) 10K type strain sequencing project: providing services to taxonomists for standard genome sequencing and annotation.</title>
        <authorList>
            <consortium name="The Broad Institute Genomics Platform"/>
            <consortium name="The Broad Institute Genome Sequencing Center for Infectious Disease"/>
            <person name="Wu L."/>
            <person name="Ma J."/>
        </authorList>
    </citation>
    <scope>NUCLEOTIDE SEQUENCE [LARGE SCALE GENOMIC DNA]</scope>
    <source>
        <strain evidence="4">CECT 7698</strain>
    </source>
</reference>
<keyword evidence="4" id="KW-1185">Reference proteome</keyword>
<sequence>MIPSRTLFPIPCAKFTKWLPCLCALVLSSPLVAETSTPQQDVPTLLDAWLSMETLPEGQAFYLRSADIDVLEWQALRLQKELADQIDRQTQAGATDLAEGLAQWQRQLVEPATLRTPVRADLVLLTANPRLAPRLSSLDSYGACRIPDWLEIWNFRGVTRLDWQPGSRLIETLERMPRDAYRSADDAKVITPSGTTHTQGIAAWNEEDIPLTPGSRIIIELSPDNPSMRWINDHLPAYLAARMPGNDCTLYTPDQNIAHDDVH</sequence>
<gene>
    <name evidence="3" type="ORF">ACFOEV_09135</name>
</gene>
<dbReference type="RefSeq" id="WP_386773166.1">
    <property type="nucleotide sequence ID" value="NZ_JBHRUG010000018.1"/>
</dbReference>
<evidence type="ECO:0000313" key="4">
    <source>
        <dbReference type="Proteomes" id="UP001595579"/>
    </source>
</evidence>
<evidence type="ECO:0000313" key="3">
    <source>
        <dbReference type="EMBL" id="MFC3283769.1"/>
    </source>
</evidence>
<comment type="caution">
    <text evidence="3">The sequence shown here is derived from an EMBL/GenBank/DDBJ whole genome shotgun (WGS) entry which is preliminary data.</text>
</comment>
<proteinExistence type="predicted"/>
<organism evidence="3 4">
    <name type="scientific">Litchfieldella rifensis</name>
    <dbReference type="NCBI Taxonomy" id="762643"/>
    <lineage>
        <taxon>Bacteria</taxon>
        <taxon>Pseudomonadati</taxon>
        <taxon>Pseudomonadota</taxon>
        <taxon>Gammaproteobacteria</taxon>
        <taxon>Oceanospirillales</taxon>
        <taxon>Halomonadaceae</taxon>
        <taxon>Litchfieldella</taxon>
    </lineage>
</organism>
<protein>
    <submittedName>
        <fullName evidence="3">Capsule biosynthesis GfcC family protein</fullName>
    </submittedName>
</protein>
<keyword evidence="1" id="KW-0732">Signal</keyword>
<evidence type="ECO:0000256" key="1">
    <source>
        <dbReference type="SAM" id="SignalP"/>
    </source>
</evidence>
<accession>A0ABV7LN35</accession>
<feature type="domain" description="Capsule biosynthesis GfcC-like C-terminal" evidence="2">
    <location>
        <begin position="162"/>
        <end position="244"/>
    </location>
</feature>
<name>A0ABV7LN35_9GAMM</name>
<dbReference type="Pfam" id="PF06251">
    <property type="entry name" value="Caps_syn_GfcC_C"/>
    <property type="match status" value="1"/>
</dbReference>
<dbReference type="InterPro" id="IPR010425">
    <property type="entry name" value="Caps_synth_GfcC-like_C"/>
</dbReference>
<dbReference type="Proteomes" id="UP001595579">
    <property type="component" value="Unassembled WGS sequence"/>
</dbReference>
<dbReference type="Gene3D" id="3.10.560.10">
    <property type="entry name" value="Outer membrane lipoprotein wza domain like"/>
    <property type="match status" value="1"/>
</dbReference>
<evidence type="ECO:0000259" key="2">
    <source>
        <dbReference type="Pfam" id="PF06251"/>
    </source>
</evidence>